<keyword evidence="1" id="KW-1133">Transmembrane helix</keyword>
<gene>
    <name evidence="2" type="ORF">F8M41_011573</name>
</gene>
<dbReference type="AlphaFoldDB" id="A0A8H4ATW4"/>
<dbReference type="EMBL" id="WTPW01000238">
    <property type="protein sequence ID" value="KAF0531898.1"/>
    <property type="molecule type" value="Genomic_DNA"/>
</dbReference>
<evidence type="ECO:0000256" key="1">
    <source>
        <dbReference type="SAM" id="Phobius"/>
    </source>
</evidence>
<accession>A0A8H4ATW4</accession>
<reference evidence="2 3" key="1">
    <citation type="journal article" date="2019" name="Environ. Microbiol.">
        <title>At the nexus of three kingdoms: the genome of the mycorrhizal fungus Gigaspora margarita provides insights into plant, endobacterial and fungal interactions.</title>
        <authorList>
            <person name="Venice F."/>
            <person name="Ghignone S."/>
            <person name="Salvioli di Fossalunga A."/>
            <person name="Amselem J."/>
            <person name="Novero M."/>
            <person name="Xianan X."/>
            <person name="Sedzielewska Toro K."/>
            <person name="Morin E."/>
            <person name="Lipzen A."/>
            <person name="Grigoriev I.V."/>
            <person name="Henrissat B."/>
            <person name="Martin F.M."/>
            <person name="Bonfante P."/>
        </authorList>
    </citation>
    <scope>NUCLEOTIDE SEQUENCE [LARGE SCALE GENOMIC DNA]</scope>
    <source>
        <strain evidence="2 3">BEG34</strain>
    </source>
</reference>
<keyword evidence="1" id="KW-0472">Membrane</keyword>
<name>A0A8H4ATW4_GIGMA</name>
<protein>
    <submittedName>
        <fullName evidence="2">Uncharacterized protein</fullName>
    </submittedName>
</protein>
<evidence type="ECO:0000313" key="2">
    <source>
        <dbReference type="EMBL" id="KAF0531898.1"/>
    </source>
</evidence>
<keyword evidence="1" id="KW-0812">Transmembrane</keyword>
<keyword evidence="3" id="KW-1185">Reference proteome</keyword>
<proteinExistence type="predicted"/>
<feature type="transmembrane region" description="Helical" evidence="1">
    <location>
        <begin position="15"/>
        <end position="34"/>
    </location>
</feature>
<sequence>MSERDKRINFNELSIYSHLLLTASIVTTLLFIYYSMKLFFKLLRDIIHLIINNKYIRDKREIIEPIEIKARKP</sequence>
<comment type="caution">
    <text evidence="2">The sequence shown here is derived from an EMBL/GenBank/DDBJ whole genome shotgun (WGS) entry which is preliminary data.</text>
</comment>
<evidence type="ECO:0000313" key="3">
    <source>
        <dbReference type="Proteomes" id="UP000439903"/>
    </source>
</evidence>
<dbReference type="Proteomes" id="UP000439903">
    <property type="component" value="Unassembled WGS sequence"/>
</dbReference>
<organism evidence="2 3">
    <name type="scientific">Gigaspora margarita</name>
    <dbReference type="NCBI Taxonomy" id="4874"/>
    <lineage>
        <taxon>Eukaryota</taxon>
        <taxon>Fungi</taxon>
        <taxon>Fungi incertae sedis</taxon>
        <taxon>Mucoromycota</taxon>
        <taxon>Glomeromycotina</taxon>
        <taxon>Glomeromycetes</taxon>
        <taxon>Diversisporales</taxon>
        <taxon>Gigasporaceae</taxon>
        <taxon>Gigaspora</taxon>
    </lineage>
</organism>